<keyword evidence="1" id="KW-0175">Coiled coil</keyword>
<feature type="signal peptide" evidence="3">
    <location>
        <begin position="1"/>
        <end position="18"/>
    </location>
</feature>
<dbReference type="AlphaFoldDB" id="D7FQN6"/>
<feature type="chain" id="PRO_5003095837" evidence="3">
    <location>
        <begin position="19"/>
        <end position="890"/>
    </location>
</feature>
<feature type="region of interest" description="Disordered" evidence="2">
    <location>
        <begin position="847"/>
        <end position="890"/>
    </location>
</feature>
<feature type="region of interest" description="Disordered" evidence="2">
    <location>
        <begin position="210"/>
        <end position="248"/>
    </location>
</feature>
<keyword evidence="5" id="KW-1185">Reference proteome</keyword>
<feature type="region of interest" description="Disordered" evidence="2">
    <location>
        <begin position="411"/>
        <end position="491"/>
    </location>
</feature>
<dbReference type="InParanoid" id="D7FQN6"/>
<feature type="compositionally biased region" description="Polar residues" evidence="2">
    <location>
        <begin position="158"/>
        <end position="170"/>
    </location>
</feature>
<organism evidence="4 5">
    <name type="scientific">Ectocarpus siliculosus</name>
    <name type="common">Brown alga</name>
    <name type="synonym">Conferva siliculosa</name>
    <dbReference type="NCBI Taxonomy" id="2880"/>
    <lineage>
        <taxon>Eukaryota</taxon>
        <taxon>Sar</taxon>
        <taxon>Stramenopiles</taxon>
        <taxon>Ochrophyta</taxon>
        <taxon>PX clade</taxon>
        <taxon>Phaeophyceae</taxon>
        <taxon>Ectocarpales</taxon>
        <taxon>Ectocarpaceae</taxon>
        <taxon>Ectocarpus</taxon>
    </lineage>
</organism>
<feature type="compositionally biased region" description="Polar residues" evidence="2">
    <location>
        <begin position="749"/>
        <end position="759"/>
    </location>
</feature>
<evidence type="ECO:0000256" key="1">
    <source>
        <dbReference type="SAM" id="Coils"/>
    </source>
</evidence>
<feature type="region of interest" description="Disordered" evidence="2">
    <location>
        <begin position="729"/>
        <end position="761"/>
    </location>
</feature>
<feature type="compositionally biased region" description="Polar residues" evidence="2">
    <location>
        <begin position="177"/>
        <end position="193"/>
    </location>
</feature>
<feature type="region of interest" description="Disordered" evidence="2">
    <location>
        <begin position="71"/>
        <end position="193"/>
    </location>
</feature>
<feature type="compositionally biased region" description="Polar residues" evidence="2">
    <location>
        <begin position="93"/>
        <end position="110"/>
    </location>
</feature>
<dbReference type="Proteomes" id="UP000002630">
    <property type="component" value="Unassembled WGS sequence"/>
</dbReference>
<feature type="compositionally biased region" description="Low complexity" evidence="2">
    <location>
        <begin position="460"/>
        <end position="470"/>
    </location>
</feature>
<dbReference type="EMBL" id="FN649760">
    <property type="protein sequence ID" value="CBJ30631.1"/>
    <property type="molecule type" value="Genomic_DNA"/>
</dbReference>
<gene>
    <name evidence="4" type="ORF">Esi_0205_0046</name>
</gene>
<name>D7FQN6_ECTSI</name>
<dbReference type="OrthoDB" id="10569459at2759"/>
<feature type="compositionally biased region" description="Gly residues" evidence="2">
    <location>
        <begin position="216"/>
        <end position="229"/>
    </location>
</feature>
<feature type="region of interest" description="Disordered" evidence="2">
    <location>
        <begin position="509"/>
        <end position="528"/>
    </location>
</feature>
<evidence type="ECO:0000256" key="2">
    <source>
        <dbReference type="SAM" id="MobiDB-lite"/>
    </source>
</evidence>
<feature type="compositionally biased region" description="Basic and acidic residues" evidence="2">
    <location>
        <begin position="509"/>
        <end position="520"/>
    </location>
</feature>
<keyword evidence="3" id="KW-0732">Signal</keyword>
<accession>D7FQN6</accession>
<feature type="region of interest" description="Disordered" evidence="2">
    <location>
        <begin position="800"/>
        <end position="833"/>
    </location>
</feature>
<reference evidence="4 5" key="1">
    <citation type="journal article" date="2010" name="Nature">
        <title>The Ectocarpus genome and the independent evolution of multicellularity in brown algae.</title>
        <authorList>
            <person name="Cock J.M."/>
            <person name="Sterck L."/>
            <person name="Rouze P."/>
            <person name="Scornet D."/>
            <person name="Allen A.E."/>
            <person name="Amoutzias G."/>
            <person name="Anthouard V."/>
            <person name="Artiguenave F."/>
            <person name="Aury J.M."/>
            <person name="Badger J.H."/>
            <person name="Beszteri B."/>
            <person name="Billiau K."/>
            <person name="Bonnet E."/>
            <person name="Bothwell J.H."/>
            <person name="Bowler C."/>
            <person name="Boyen C."/>
            <person name="Brownlee C."/>
            <person name="Carrano C.J."/>
            <person name="Charrier B."/>
            <person name="Cho G.Y."/>
            <person name="Coelho S.M."/>
            <person name="Collen J."/>
            <person name="Corre E."/>
            <person name="Da Silva C."/>
            <person name="Delage L."/>
            <person name="Delaroque N."/>
            <person name="Dittami S.M."/>
            <person name="Doulbeau S."/>
            <person name="Elias M."/>
            <person name="Farnham G."/>
            <person name="Gachon C.M."/>
            <person name="Gschloessl B."/>
            <person name="Heesch S."/>
            <person name="Jabbari K."/>
            <person name="Jubin C."/>
            <person name="Kawai H."/>
            <person name="Kimura K."/>
            <person name="Kloareg B."/>
            <person name="Kupper F.C."/>
            <person name="Lang D."/>
            <person name="Le Bail A."/>
            <person name="Leblanc C."/>
            <person name="Lerouge P."/>
            <person name="Lohr M."/>
            <person name="Lopez P.J."/>
            <person name="Martens C."/>
            <person name="Maumus F."/>
            <person name="Michel G."/>
            <person name="Miranda-Saavedra D."/>
            <person name="Morales J."/>
            <person name="Moreau H."/>
            <person name="Motomura T."/>
            <person name="Nagasato C."/>
            <person name="Napoli C.A."/>
            <person name="Nelson D.R."/>
            <person name="Nyvall-Collen P."/>
            <person name="Peters A.F."/>
            <person name="Pommier C."/>
            <person name="Potin P."/>
            <person name="Poulain J."/>
            <person name="Quesneville H."/>
            <person name="Read B."/>
            <person name="Rensing S.A."/>
            <person name="Ritter A."/>
            <person name="Rousvoal S."/>
            <person name="Samanta M."/>
            <person name="Samson G."/>
            <person name="Schroeder D.C."/>
            <person name="Segurens B."/>
            <person name="Strittmatter M."/>
            <person name="Tonon T."/>
            <person name="Tregear J.W."/>
            <person name="Valentin K."/>
            <person name="von Dassow P."/>
            <person name="Yamagishi T."/>
            <person name="Van de Peer Y."/>
            <person name="Wincker P."/>
        </authorList>
    </citation>
    <scope>NUCLEOTIDE SEQUENCE [LARGE SCALE GENOMIC DNA]</scope>
    <source>
        <strain evidence="5">Ec32 / CCAP1310/4</strain>
    </source>
</reference>
<feature type="compositionally biased region" description="Low complexity" evidence="2">
    <location>
        <begin position="111"/>
        <end position="133"/>
    </location>
</feature>
<evidence type="ECO:0000256" key="3">
    <source>
        <dbReference type="SAM" id="SignalP"/>
    </source>
</evidence>
<feature type="coiled-coil region" evidence="1">
    <location>
        <begin position="684"/>
        <end position="711"/>
    </location>
</feature>
<evidence type="ECO:0000313" key="4">
    <source>
        <dbReference type="EMBL" id="CBJ30631.1"/>
    </source>
</evidence>
<sequence>MVLGWLVLLRWLPTGIDTFALVGFYSVHNPGRIANLDAILTQYAGKEGLLIERLEHKYSADLSYARRAPATAPITPEGGIPPPVPDDDKPLTARSQHQQQKPQEPRPTSSAARVGAAAPALSQSLSSQPSIAPAPRPTRQALSAHGGGGGGGGGGVTLSRSPGSVDTADSNRPGFSRTASGTAQPNGVGPSTSNYMTYLADQIRSNVEGLLPASNSGGGGSGVAGGGGSPNSVSHVPTTATAGGKKQLPAEVEGTAWGARGGRGAGTYTGAGDGSSINTSGHHQYTPGEVDHTLTARVRALEEERGGLVAACRRMQAKAEAAAREGAAPKELPEGGQKKISGFAERAMAAERRARGATARVRTLEYGQSALQAEKEASERRCAVKHAQLLSAIDLQMSLRSQLEGLLEVVPPSPLSGPSPKANGSASLPRQEAAGSAVTVAADSRVASLERPPDPASDEVAPAGPAPVGGHASGGDDEKGGDEGGGGGLNEIRRRCSMLEVSLRASRREALEARRSRDSAETTVRQQSGALAKLQERVSALEASLAKEQEAGQGASQAASGLEAELELRLGQLRKAEADLSDQADANSRLTEELRGALARLRTASTARAALVDFCRQERESVEMLAAERVALAEESAGMRGEDGLARGLELARMAEELGDKRAAGLELEVDRLGKALFASRAELAGSEARVQGLRRELERAAETIVGLSRSAIASSSIAVGEGATVLSPQGAGGPAAAAGTGGKGGGTRISSRGDSSGSLREAQPSLLMRTPEGSASFKVIEDCGSGGGVGAGVPAGVGGGGSIRSRSPPTGAFSAAGRPAPKAPESNTSVGLLDSRDVSSAIAAAAAATREVVGGSASGETGRHRIRNRSPRYGGQQKQQQQTEIDVEL</sequence>
<feature type="compositionally biased region" description="Gly residues" evidence="2">
    <location>
        <begin position="145"/>
        <end position="156"/>
    </location>
</feature>
<protein>
    <submittedName>
        <fullName evidence="4">Uncharacterized protein</fullName>
    </submittedName>
</protein>
<proteinExistence type="predicted"/>
<evidence type="ECO:0000313" key="5">
    <source>
        <dbReference type="Proteomes" id="UP000002630"/>
    </source>
</evidence>